<organism evidence="1 2">
    <name type="scientific">Strongyloides papillosus</name>
    <name type="common">Intestinal threadworm</name>
    <dbReference type="NCBI Taxonomy" id="174720"/>
    <lineage>
        <taxon>Eukaryota</taxon>
        <taxon>Metazoa</taxon>
        <taxon>Ecdysozoa</taxon>
        <taxon>Nematoda</taxon>
        <taxon>Chromadorea</taxon>
        <taxon>Rhabditida</taxon>
        <taxon>Tylenchina</taxon>
        <taxon>Panagrolaimomorpha</taxon>
        <taxon>Strongyloidoidea</taxon>
        <taxon>Strongyloididae</taxon>
        <taxon>Strongyloides</taxon>
    </lineage>
</organism>
<evidence type="ECO:0000313" key="1">
    <source>
        <dbReference type="Proteomes" id="UP000046392"/>
    </source>
</evidence>
<accession>A0A0N5BK67</accession>
<sequence>LKHITILISNLSNKVNDILQYVSYVLKTNNRVYPTFMSILFP</sequence>
<keyword evidence="1" id="KW-1185">Reference proteome</keyword>
<dbReference type="Proteomes" id="UP000046392">
    <property type="component" value="Unplaced"/>
</dbReference>
<evidence type="ECO:0000313" key="2">
    <source>
        <dbReference type="WBParaSite" id="SPAL_0000633150.1"/>
    </source>
</evidence>
<dbReference type="AlphaFoldDB" id="A0A0N5BK67"/>
<proteinExistence type="predicted"/>
<name>A0A0N5BK67_STREA</name>
<protein>
    <submittedName>
        <fullName evidence="2">IS4 family transposase</fullName>
    </submittedName>
</protein>
<reference evidence="2" key="1">
    <citation type="submission" date="2017-02" db="UniProtKB">
        <authorList>
            <consortium name="WormBaseParasite"/>
        </authorList>
    </citation>
    <scope>IDENTIFICATION</scope>
</reference>
<dbReference type="WBParaSite" id="SPAL_0000633150.1">
    <property type="protein sequence ID" value="SPAL_0000633150.1"/>
    <property type="gene ID" value="SPAL_0000633150"/>
</dbReference>